<keyword evidence="3" id="KW-1185">Reference proteome</keyword>
<name>A0A7R9BT57_9CRUS</name>
<evidence type="ECO:0000313" key="2">
    <source>
        <dbReference type="EMBL" id="CAD7280051.1"/>
    </source>
</evidence>
<dbReference type="AlphaFoldDB" id="A0A7R9BT57"/>
<evidence type="ECO:0000313" key="3">
    <source>
        <dbReference type="Proteomes" id="UP000678499"/>
    </source>
</evidence>
<keyword evidence="1" id="KW-1133">Transmembrane helix</keyword>
<dbReference type="EMBL" id="CAJPEX010001916">
    <property type="protein sequence ID" value="CAG0920203.1"/>
    <property type="molecule type" value="Genomic_DNA"/>
</dbReference>
<keyword evidence="1" id="KW-0472">Membrane</keyword>
<reference evidence="2" key="1">
    <citation type="submission" date="2020-11" db="EMBL/GenBank/DDBJ databases">
        <authorList>
            <person name="Tran Van P."/>
        </authorList>
    </citation>
    <scope>NUCLEOTIDE SEQUENCE</scope>
</reference>
<dbReference type="EMBL" id="OA883953">
    <property type="protein sequence ID" value="CAD7280051.1"/>
    <property type="molecule type" value="Genomic_DNA"/>
</dbReference>
<dbReference type="Proteomes" id="UP000678499">
    <property type="component" value="Unassembled WGS sequence"/>
</dbReference>
<feature type="non-terminal residue" evidence="2">
    <location>
        <position position="1"/>
    </location>
</feature>
<protein>
    <submittedName>
        <fullName evidence="2">Uncharacterized protein</fullName>
    </submittedName>
</protein>
<proteinExistence type="predicted"/>
<feature type="transmembrane region" description="Helical" evidence="1">
    <location>
        <begin position="136"/>
        <end position="157"/>
    </location>
</feature>
<accession>A0A7R9BT57</accession>
<keyword evidence="1" id="KW-0812">Transmembrane</keyword>
<feature type="transmembrane region" description="Helical" evidence="1">
    <location>
        <begin position="241"/>
        <end position="262"/>
    </location>
</feature>
<organism evidence="2">
    <name type="scientific">Notodromas monacha</name>
    <dbReference type="NCBI Taxonomy" id="399045"/>
    <lineage>
        <taxon>Eukaryota</taxon>
        <taxon>Metazoa</taxon>
        <taxon>Ecdysozoa</taxon>
        <taxon>Arthropoda</taxon>
        <taxon>Crustacea</taxon>
        <taxon>Oligostraca</taxon>
        <taxon>Ostracoda</taxon>
        <taxon>Podocopa</taxon>
        <taxon>Podocopida</taxon>
        <taxon>Cypridocopina</taxon>
        <taxon>Cypridoidea</taxon>
        <taxon>Cyprididae</taxon>
        <taxon>Notodromas</taxon>
    </lineage>
</organism>
<evidence type="ECO:0000256" key="1">
    <source>
        <dbReference type="SAM" id="Phobius"/>
    </source>
</evidence>
<gene>
    <name evidence="2" type="ORF">NMOB1V02_LOCUS7715</name>
</gene>
<feature type="non-terminal residue" evidence="2">
    <location>
        <position position="301"/>
    </location>
</feature>
<sequence length="301" mass="33629">ECRCQVIYTEKDACEQDKPGTNCLRGKFRKTFPCPEPTNAYSVSGTCSTAVCNKTSDCRPECKHHRELFLTANPTEVPFNESNIIKKVLEIGVGFQSSVSICLDNFAGLVEFDDTFFVSLSDKLTWIEWLKKHSSISLIIVSSALGAVLLLFLYFLVRSISRKCKRPSKKSEMHHQEIEEPMADLPDENQRLEIRKIPQGRFAVTNEHDRMRLLMLASLDGCKSRTSALVLHPAGNFLRTAFLFLKALSCLTIEFLLLLMAGHTLCQLLTDSGGAVEALATDPSQQEDSCLTFSPSWSVPV</sequence>